<evidence type="ECO:0000313" key="2">
    <source>
        <dbReference type="Proteomes" id="UP001239111"/>
    </source>
</evidence>
<proteinExistence type="predicted"/>
<dbReference type="EMBL" id="CM056742">
    <property type="protein sequence ID" value="KAJ8675670.1"/>
    <property type="molecule type" value="Genomic_DNA"/>
</dbReference>
<gene>
    <name evidence="1" type="ORF">QAD02_011456</name>
</gene>
<dbReference type="Proteomes" id="UP001239111">
    <property type="component" value="Chromosome 2"/>
</dbReference>
<comment type="caution">
    <text evidence="1">The sequence shown here is derived from an EMBL/GenBank/DDBJ whole genome shotgun (WGS) entry which is preliminary data.</text>
</comment>
<protein>
    <submittedName>
        <fullName evidence="1">Uncharacterized protein</fullName>
    </submittedName>
</protein>
<name>A0ACC2NWH8_9HYME</name>
<accession>A0ACC2NWH8</accession>
<sequence length="573" mass="65706">MKFSIVFTISTLLFNSIQSFEIDEPFSNFVADICSVLFYPTTTLSTLLCAEIENIARFSKILSKYRVLSNHLNLTTYNETKIRSSHQLTLLVDIDCPGVREVLQKANDTGMFSAPLKWLIVQEISEDKCANCSDRSIPDYFKKMTWYPDSDVILLRRENGNFFKILSIYRPSSFRDMIVENRGTWTPENGFQLNDTDVASRRRQNLQLTPIKSSIVVTHTDSAHHLNNYHDKHIDTITKISYRWLQHLVNAMNATLDNSLVGSFGKRDINGSWNGLTGQLSRKEIDIGGTAIPFDADRFSDIQYIPLSIPIRSAFIFRLPPLSVVSNLFIQPFSKSVWIAIIALLFLIFCCLFIVTKWEWNSRLQDISSKPTWTDNLLTIVGVFAQQGFGMNPTTTPSRMVLLMLLISGITLYASFSANIVALLQSATNSIQNLEDLLYSPIECGAHSIDSNLIDFKLESDPLRRAIIDRKIESIKNNKSNWLSAEDGLSRVRQGFFAFFMETSLAYKIIQDKYEEDEKCFNEIYFMDHANPTFAVVKQSPYLEIIRVKNYMDAEEEDENWSYWEADREKKSC</sequence>
<keyword evidence="2" id="KW-1185">Reference proteome</keyword>
<evidence type="ECO:0000313" key="1">
    <source>
        <dbReference type="EMBL" id="KAJ8675670.1"/>
    </source>
</evidence>
<reference evidence="1" key="1">
    <citation type="submission" date="2023-04" db="EMBL/GenBank/DDBJ databases">
        <title>A chromosome-level genome assembly of the parasitoid wasp Eretmocerus hayati.</title>
        <authorList>
            <person name="Zhong Y."/>
            <person name="Liu S."/>
            <person name="Liu Y."/>
        </authorList>
    </citation>
    <scope>NUCLEOTIDE SEQUENCE</scope>
    <source>
        <strain evidence="1">ZJU_SS_LIU_2023</strain>
    </source>
</reference>
<organism evidence="1 2">
    <name type="scientific">Eretmocerus hayati</name>
    <dbReference type="NCBI Taxonomy" id="131215"/>
    <lineage>
        <taxon>Eukaryota</taxon>
        <taxon>Metazoa</taxon>
        <taxon>Ecdysozoa</taxon>
        <taxon>Arthropoda</taxon>
        <taxon>Hexapoda</taxon>
        <taxon>Insecta</taxon>
        <taxon>Pterygota</taxon>
        <taxon>Neoptera</taxon>
        <taxon>Endopterygota</taxon>
        <taxon>Hymenoptera</taxon>
        <taxon>Apocrita</taxon>
        <taxon>Proctotrupomorpha</taxon>
        <taxon>Chalcidoidea</taxon>
        <taxon>Aphelinidae</taxon>
        <taxon>Aphelininae</taxon>
        <taxon>Eretmocerus</taxon>
    </lineage>
</organism>